<sequence length="267" mass="28694">MSSEPTAGRIRLSFEGNIAVLTIDRQSARNALSLDMWRSIPELIARVESHPDVVAVVIRGAGDTAFAAGADISDLRASLCDPRAGREHLDAIGSAERSIANCRRVTIARISGYCIGGGLEIAMACDLRFASTSSTLATPPTSLGVAYSLNSTRRLIELVGVSAARDLLFTARRIDGPTALRLGLVDSAVPAAELDQAIEDYCGRLAHQSQYAIRLTKLVIAQALDRPVETAALEQLRVDSFSGADLQEGVEAFEDRRPPTFTSRWLE</sequence>
<dbReference type="Gene3D" id="3.90.226.10">
    <property type="entry name" value="2-enoyl-CoA Hydratase, Chain A, domain 1"/>
    <property type="match status" value="1"/>
</dbReference>
<comment type="caution">
    <text evidence="6">The sequence shown here is derived from an EMBL/GenBank/DDBJ whole genome shotgun (WGS) entry which is preliminary data.</text>
</comment>
<dbReference type="CDD" id="cd06558">
    <property type="entry name" value="crotonase-like"/>
    <property type="match status" value="1"/>
</dbReference>
<dbReference type="PANTHER" id="PTHR11941:SF54">
    <property type="entry name" value="ENOYL-COA HYDRATASE, MITOCHONDRIAL"/>
    <property type="match status" value="1"/>
</dbReference>
<evidence type="ECO:0000256" key="2">
    <source>
        <dbReference type="ARBA" id="ARBA00023239"/>
    </source>
</evidence>
<dbReference type="Proteomes" id="UP000564496">
    <property type="component" value="Unassembled WGS sequence"/>
</dbReference>
<dbReference type="GO" id="GO:0004300">
    <property type="term" value="F:enoyl-CoA hydratase activity"/>
    <property type="evidence" value="ECO:0007669"/>
    <property type="project" value="UniProtKB-EC"/>
</dbReference>
<keyword evidence="7" id="KW-1185">Reference proteome</keyword>
<evidence type="ECO:0000313" key="7">
    <source>
        <dbReference type="Proteomes" id="UP000564496"/>
    </source>
</evidence>
<proteinExistence type="inferred from homology"/>
<comment type="similarity">
    <text evidence="1 5">Belongs to the enoyl-CoA hydratase/isomerase family.</text>
</comment>
<dbReference type="InterPro" id="IPR029045">
    <property type="entry name" value="ClpP/crotonase-like_dom_sf"/>
</dbReference>
<dbReference type="EMBL" id="JACBZR010000001">
    <property type="protein sequence ID" value="NYI76755.1"/>
    <property type="molecule type" value="Genomic_DNA"/>
</dbReference>
<keyword evidence="2" id="KW-0456">Lyase</keyword>
<evidence type="ECO:0000256" key="1">
    <source>
        <dbReference type="ARBA" id="ARBA00005254"/>
    </source>
</evidence>
<dbReference type="Gene3D" id="1.10.12.10">
    <property type="entry name" value="Lyase 2-enoyl-coa Hydratase, Chain A, domain 2"/>
    <property type="match status" value="1"/>
</dbReference>
<accession>A0A7Z0DJW8</accession>
<dbReference type="PROSITE" id="PS00166">
    <property type="entry name" value="ENOYL_COA_HYDRATASE"/>
    <property type="match status" value="1"/>
</dbReference>
<dbReference type="Pfam" id="PF00378">
    <property type="entry name" value="ECH_1"/>
    <property type="match status" value="1"/>
</dbReference>
<comment type="catalytic activity">
    <reaction evidence="4">
        <text>a 4-saturated-(3S)-3-hydroxyacyl-CoA = a (3E)-enoyl-CoA + H2O</text>
        <dbReference type="Rhea" id="RHEA:20724"/>
        <dbReference type="ChEBI" id="CHEBI:15377"/>
        <dbReference type="ChEBI" id="CHEBI:58521"/>
        <dbReference type="ChEBI" id="CHEBI:137480"/>
        <dbReference type="EC" id="4.2.1.17"/>
    </reaction>
</comment>
<comment type="catalytic activity">
    <reaction evidence="3">
        <text>a (3S)-3-hydroxyacyl-CoA = a (2E)-enoyl-CoA + H2O</text>
        <dbReference type="Rhea" id="RHEA:16105"/>
        <dbReference type="ChEBI" id="CHEBI:15377"/>
        <dbReference type="ChEBI" id="CHEBI:57318"/>
        <dbReference type="ChEBI" id="CHEBI:58856"/>
        <dbReference type="EC" id="4.2.1.17"/>
    </reaction>
</comment>
<reference evidence="6 7" key="1">
    <citation type="submission" date="2020-07" db="EMBL/GenBank/DDBJ databases">
        <title>Sequencing the genomes of 1000 actinobacteria strains.</title>
        <authorList>
            <person name="Klenk H.-P."/>
        </authorList>
    </citation>
    <scope>NUCLEOTIDE SEQUENCE [LARGE SCALE GENOMIC DNA]</scope>
    <source>
        <strain evidence="6 7">DSM 26487</strain>
    </source>
</reference>
<dbReference type="InterPro" id="IPR018376">
    <property type="entry name" value="Enoyl-CoA_hyd/isom_CS"/>
</dbReference>
<evidence type="ECO:0000256" key="5">
    <source>
        <dbReference type="RuleBase" id="RU003707"/>
    </source>
</evidence>
<organism evidence="6 7">
    <name type="scientific">Nocardioides panzhihuensis</name>
    <dbReference type="NCBI Taxonomy" id="860243"/>
    <lineage>
        <taxon>Bacteria</taxon>
        <taxon>Bacillati</taxon>
        <taxon>Actinomycetota</taxon>
        <taxon>Actinomycetes</taxon>
        <taxon>Propionibacteriales</taxon>
        <taxon>Nocardioidaceae</taxon>
        <taxon>Nocardioides</taxon>
    </lineage>
</organism>
<name>A0A7Z0DJW8_9ACTN</name>
<protein>
    <submittedName>
        <fullName evidence="6">Enoyl-CoA hydratase/carnithine racemase</fullName>
    </submittedName>
</protein>
<dbReference type="SUPFAM" id="SSF52096">
    <property type="entry name" value="ClpP/crotonase"/>
    <property type="match status" value="1"/>
</dbReference>
<dbReference type="PANTHER" id="PTHR11941">
    <property type="entry name" value="ENOYL-COA HYDRATASE-RELATED"/>
    <property type="match status" value="1"/>
</dbReference>
<evidence type="ECO:0000313" key="6">
    <source>
        <dbReference type="EMBL" id="NYI76755.1"/>
    </source>
</evidence>
<dbReference type="GO" id="GO:0006635">
    <property type="term" value="P:fatty acid beta-oxidation"/>
    <property type="evidence" value="ECO:0007669"/>
    <property type="project" value="TreeGrafter"/>
</dbReference>
<evidence type="ECO:0000256" key="4">
    <source>
        <dbReference type="ARBA" id="ARBA00023717"/>
    </source>
</evidence>
<dbReference type="InterPro" id="IPR014748">
    <property type="entry name" value="Enoyl-CoA_hydra_C"/>
</dbReference>
<evidence type="ECO:0000256" key="3">
    <source>
        <dbReference type="ARBA" id="ARBA00023709"/>
    </source>
</evidence>
<dbReference type="AlphaFoldDB" id="A0A7Z0DJW8"/>
<gene>
    <name evidence="6" type="ORF">BJ988_001403</name>
</gene>
<dbReference type="InterPro" id="IPR001753">
    <property type="entry name" value="Enoyl-CoA_hydra/iso"/>
</dbReference>
<dbReference type="RefSeq" id="WP_179657366.1">
    <property type="nucleotide sequence ID" value="NZ_JACBZR010000001.1"/>
</dbReference>